<dbReference type="AlphaFoldDB" id="A0A939GGE3"/>
<organism evidence="3 4">
    <name type="scientific">Fibrella rubiginis</name>
    <dbReference type="NCBI Taxonomy" id="2817060"/>
    <lineage>
        <taxon>Bacteria</taxon>
        <taxon>Pseudomonadati</taxon>
        <taxon>Bacteroidota</taxon>
        <taxon>Cytophagia</taxon>
        <taxon>Cytophagales</taxon>
        <taxon>Spirosomataceae</taxon>
        <taxon>Fibrella</taxon>
    </lineage>
</organism>
<feature type="domain" description="CBU-0592-like" evidence="2">
    <location>
        <begin position="7"/>
        <end position="76"/>
    </location>
</feature>
<reference evidence="3" key="1">
    <citation type="submission" date="2021-03" db="EMBL/GenBank/DDBJ databases">
        <title>Fibrella sp. HMF5335 genome sequencing and assembly.</title>
        <authorList>
            <person name="Kang H."/>
            <person name="Kim H."/>
            <person name="Bae S."/>
            <person name="Joh K."/>
        </authorList>
    </citation>
    <scope>NUCLEOTIDE SEQUENCE</scope>
    <source>
        <strain evidence="3">HMF5335</strain>
    </source>
</reference>
<dbReference type="Pfam" id="PF26604">
    <property type="entry name" value="CBU_0592"/>
    <property type="match status" value="1"/>
</dbReference>
<dbReference type="Proteomes" id="UP000664034">
    <property type="component" value="Unassembled WGS sequence"/>
</dbReference>
<comment type="caution">
    <text evidence="3">The sequence shown here is derived from an EMBL/GenBank/DDBJ whole genome shotgun (WGS) entry which is preliminary data.</text>
</comment>
<protein>
    <recommendedName>
        <fullName evidence="2">CBU-0592-like domain-containing protein</fullName>
    </recommendedName>
</protein>
<keyword evidence="1" id="KW-1133">Transmembrane helix</keyword>
<feature type="transmembrane region" description="Helical" evidence="1">
    <location>
        <begin position="6"/>
        <end position="24"/>
    </location>
</feature>
<dbReference type="RefSeq" id="WP_207363845.1">
    <property type="nucleotide sequence ID" value="NZ_JAFMYV010000003.1"/>
</dbReference>
<feature type="transmembrane region" description="Helical" evidence="1">
    <location>
        <begin position="59"/>
        <end position="75"/>
    </location>
</feature>
<sequence>MLHYTIETLGWIASALIVGAYFLNMQGKLDAKDPRYIWANLVGGLFFVVNTYYHGAYPSALVNVVWVLIAVFSLSRKTA</sequence>
<gene>
    <name evidence="3" type="ORF">J2I47_06925</name>
</gene>
<dbReference type="InterPro" id="IPR058058">
    <property type="entry name" value="CBU_0592-like"/>
</dbReference>
<evidence type="ECO:0000259" key="2">
    <source>
        <dbReference type="Pfam" id="PF26604"/>
    </source>
</evidence>
<keyword evidence="1" id="KW-0472">Membrane</keyword>
<accession>A0A939GGE3</accession>
<name>A0A939GGE3_9BACT</name>
<keyword evidence="4" id="KW-1185">Reference proteome</keyword>
<keyword evidence="1" id="KW-0812">Transmembrane</keyword>
<proteinExistence type="predicted"/>
<dbReference type="NCBIfam" id="NF047864">
    <property type="entry name" value="CBU_0592_membra"/>
    <property type="match status" value="1"/>
</dbReference>
<evidence type="ECO:0000313" key="3">
    <source>
        <dbReference type="EMBL" id="MBO0936276.1"/>
    </source>
</evidence>
<evidence type="ECO:0000313" key="4">
    <source>
        <dbReference type="Proteomes" id="UP000664034"/>
    </source>
</evidence>
<dbReference type="EMBL" id="JAFMYV010000003">
    <property type="protein sequence ID" value="MBO0936276.1"/>
    <property type="molecule type" value="Genomic_DNA"/>
</dbReference>
<evidence type="ECO:0000256" key="1">
    <source>
        <dbReference type="SAM" id="Phobius"/>
    </source>
</evidence>
<feature type="transmembrane region" description="Helical" evidence="1">
    <location>
        <begin position="36"/>
        <end position="53"/>
    </location>
</feature>